<evidence type="ECO:0000313" key="2">
    <source>
        <dbReference type="Proteomes" id="UP001139646"/>
    </source>
</evidence>
<gene>
    <name evidence="1" type="ORF">L3081_13630</name>
</gene>
<organism evidence="1 2">
    <name type="scientific">Colwellia maritima</name>
    <dbReference type="NCBI Taxonomy" id="2912588"/>
    <lineage>
        <taxon>Bacteria</taxon>
        <taxon>Pseudomonadati</taxon>
        <taxon>Pseudomonadota</taxon>
        <taxon>Gammaproteobacteria</taxon>
        <taxon>Alteromonadales</taxon>
        <taxon>Colwelliaceae</taxon>
        <taxon>Colwellia</taxon>
    </lineage>
</organism>
<keyword evidence="2" id="KW-1185">Reference proteome</keyword>
<accession>A0ABS9X1V0</accession>
<proteinExistence type="predicted"/>
<name>A0ABS9X1V0_9GAMM</name>
<reference evidence="1" key="1">
    <citation type="submission" date="2022-01" db="EMBL/GenBank/DDBJ databases">
        <title>Colwellia maritima, isolated from seawater.</title>
        <authorList>
            <person name="Kristyanto S."/>
            <person name="Jung J."/>
            <person name="Jeon C.O."/>
        </authorList>
    </citation>
    <scope>NUCLEOTIDE SEQUENCE</scope>
    <source>
        <strain evidence="1">MSW7</strain>
    </source>
</reference>
<evidence type="ECO:0000313" key="1">
    <source>
        <dbReference type="EMBL" id="MCI2284233.1"/>
    </source>
</evidence>
<sequence>MMNNFSVPNSIDAITALVGEIQIDCESHLSTEKDPDVYVFYNRMQSGAIYQPISQRLLPLDQTMAT</sequence>
<dbReference type="RefSeq" id="WP_242286683.1">
    <property type="nucleotide sequence ID" value="NZ_JAKKSL010000002.1"/>
</dbReference>
<protein>
    <submittedName>
        <fullName evidence="1">Uncharacterized protein</fullName>
    </submittedName>
</protein>
<comment type="caution">
    <text evidence="1">The sequence shown here is derived from an EMBL/GenBank/DDBJ whole genome shotgun (WGS) entry which is preliminary data.</text>
</comment>
<dbReference type="Proteomes" id="UP001139646">
    <property type="component" value="Unassembled WGS sequence"/>
</dbReference>
<dbReference type="EMBL" id="JAKKSL010000002">
    <property type="protein sequence ID" value="MCI2284233.1"/>
    <property type="molecule type" value="Genomic_DNA"/>
</dbReference>